<evidence type="ECO:0000256" key="1">
    <source>
        <dbReference type="SAM" id="Phobius"/>
    </source>
</evidence>
<accession>A0A841RSN2</accession>
<dbReference type="InterPro" id="IPR012867">
    <property type="entry name" value="DUF1648"/>
</dbReference>
<dbReference type="Proteomes" id="UP000572212">
    <property type="component" value="Unassembled WGS sequence"/>
</dbReference>
<name>A0A841RSN2_9BACI</name>
<keyword evidence="4" id="KW-1185">Reference proteome</keyword>
<dbReference type="Pfam" id="PF07853">
    <property type="entry name" value="DUF1648"/>
    <property type="match status" value="1"/>
</dbReference>
<protein>
    <submittedName>
        <fullName evidence="3">Putative membrane protein</fullName>
    </submittedName>
</protein>
<feature type="transmembrane region" description="Helical" evidence="1">
    <location>
        <begin position="62"/>
        <end position="81"/>
    </location>
</feature>
<comment type="caution">
    <text evidence="3">The sequence shown here is derived from an EMBL/GenBank/DDBJ whole genome shotgun (WGS) entry which is preliminary data.</text>
</comment>
<evidence type="ECO:0000313" key="3">
    <source>
        <dbReference type="EMBL" id="MBB6513578.1"/>
    </source>
</evidence>
<evidence type="ECO:0000259" key="2">
    <source>
        <dbReference type="Pfam" id="PF07853"/>
    </source>
</evidence>
<feature type="transmembrane region" description="Helical" evidence="1">
    <location>
        <begin position="21"/>
        <end position="42"/>
    </location>
</feature>
<keyword evidence="1" id="KW-1133">Transmembrane helix</keyword>
<keyword evidence="1" id="KW-0812">Transmembrane</keyword>
<dbReference type="RefSeq" id="WP_184249008.1">
    <property type="nucleotide sequence ID" value="NZ_BAAACU010000005.1"/>
</dbReference>
<sequence>MNVDLSKIKIPKTKAEVIFNIIGYSAYILAILFLIFKFFQLPDEIPAHFSYSGEVTRWGSKMEIIILPLIGTFTILLTEFFERNPQFHNYPSRLTEENAEQFYLNSRKLLNQMKNIMSLMFAYLIVEIILVSEGVSEDLGALPMTIFLIALFIPIIFGLIRQSKIK</sequence>
<keyword evidence="1" id="KW-0472">Membrane</keyword>
<evidence type="ECO:0000313" key="4">
    <source>
        <dbReference type="Proteomes" id="UP000572212"/>
    </source>
</evidence>
<proteinExistence type="predicted"/>
<organism evidence="3 4">
    <name type="scientific">Gracilibacillus halotolerans</name>
    <dbReference type="NCBI Taxonomy" id="74386"/>
    <lineage>
        <taxon>Bacteria</taxon>
        <taxon>Bacillati</taxon>
        <taxon>Bacillota</taxon>
        <taxon>Bacilli</taxon>
        <taxon>Bacillales</taxon>
        <taxon>Bacillaceae</taxon>
        <taxon>Gracilibacillus</taxon>
    </lineage>
</organism>
<feature type="transmembrane region" description="Helical" evidence="1">
    <location>
        <begin position="141"/>
        <end position="160"/>
    </location>
</feature>
<dbReference type="EMBL" id="JACHON010000013">
    <property type="protein sequence ID" value="MBB6513578.1"/>
    <property type="molecule type" value="Genomic_DNA"/>
</dbReference>
<dbReference type="AlphaFoldDB" id="A0A841RSN2"/>
<feature type="transmembrane region" description="Helical" evidence="1">
    <location>
        <begin position="116"/>
        <end position="135"/>
    </location>
</feature>
<feature type="domain" description="DUF1648" evidence="2">
    <location>
        <begin position="28"/>
        <end position="71"/>
    </location>
</feature>
<gene>
    <name evidence="3" type="ORF">GGQ92_002390</name>
</gene>
<reference evidence="3 4" key="1">
    <citation type="submission" date="2020-08" db="EMBL/GenBank/DDBJ databases">
        <title>Genomic Encyclopedia of Type Strains, Phase IV (KMG-IV): sequencing the most valuable type-strain genomes for metagenomic binning, comparative biology and taxonomic classification.</title>
        <authorList>
            <person name="Goeker M."/>
        </authorList>
    </citation>
    <scope>NUCLEOTIDE SEQUENCE [LARGE SCALE GENOMIC DNA]</scope>
    <source>
        <strain evidence="3 4">DSM 11805</strain>
    </source>
</reference>